<keyword evidence="4 6" id="KW-1133">Transmembrane helix</keyword>
<keyword evidence="3 6" id="KW-0812">Transmembrane</keyword>
<dbReference type="EMBL" id="JBHSQV010000177">
    <property type="protein sequence ID" value="MFC5988164.1"/>
    <property type="molecule type" value="Genomic_DNA"/>
</dbReference>
<dbReference type="PROSITE" id="PS50850">
    <property type="entry name" value="MFS"/>
    <property type="match status" value="1"/>
</dbReference>
<feature type="domain" description="Major facilitator superfamily (MFS) profile" evidence="7">
    <location>
        <begin position="13"/>
        <end position="392"/>
    </location>
</feature>
<evidence type="ECO:0000313" key="8">
    <source>
        <dbReference type="EMBL" id="MFC5988164.1"/>
    </source>
</evidence>
<feature type="transmembrane region" description="Helical" evidence="6">
    <location>
        <begin position="50"/>
        <end position="68"/>
    </location>
</feature>
<evidence type="ECO:0000256" key="1">
    <source>
        <dbReference type="ARBA" id="ARBA00004651"/>
    </source>
</evidence>
<evidence type="ECO:0000256" key="2">
    <source>
        <dbReference type="ARBA" id="ARBA00022448"/>
    </source>
</evidence>
<feature type="transmembrane region" description="Helical" evidence="6">
    <location>
        <begin position="12"/>
        <end position="38"/>
    </location>
</feature>
<accession>A0ABW1IT86</accession>
<dbReference type="SUPFAM" id="SSF103473">
    <property type="entry name" value="MFS general substrate transporter"/>
    <property type="match status" value="1"/>
</dbReference>
<dbReference type="PANTHER" id="PTHR23531">
    <property type="entry name" value="QUINOLENE RESISTANCE PROTEIN NORA"/>
    <property type="match status" value="1"/>
</dbReference>
<dbReference type="CDD" id="cd17489">
    <property type="entry name" value="MFS_YfcJ_like"/>
    <property type="match status" value="1"/>
</dbReference>
<dbReference type="InterPro" id="IPR011701">
    <property type="entry name" value="MFS"/>
</dbReference>
<feature type="transmembrane region" description="Helical" evidence="6">
    <location>
        <begin position="80"/>
        <end position="106"/>
    </location>
</feature>
<evidence type="ECO:0000256" key="6">
    <source>
        <dbReference type="SAM" id="Phobius"/>
    </source>
</evidence>
<evidence type="ECO:0000256" key="4">
    <source>
        <dbReference type="ARBA" id="ARBA00022989"/>
    </source>
</evidence>
<dbReference type="InterPro" id="IPR020846">
    <property type="entry name" value="MFS_dom"/>
</dbReference>
<feature type="transmembrane region" description="Helical" evidence="6">
    <location>
        <begin position="303"/>
        <end position="322"/>
    </location>
</feature>
<dbReference type="InterPro" id="IPR005829">
    <property type="entry name" value="Sugar_transporter_CS"/>
</dbReference>
<protein>
    <submittedName>
        <fullName evidence="8">MFS transporter</fullName>
    </submittedName>
</protein>
<dbReference type="Pfam" id="PF07690">
    <property type="entry name" value="MFS_1"/>
    <property type="match status" value="1"/>
</dbReference>
<feature type="transmembrane region" description="Helical" evidence="6">
    <location>
        <begin position="368"/>
        <end position="387"/>
    </location>
</feature>
<evidence type="ECO:0000259" key="7">
    <source>
        <dbReference type="PROSITE" id="PS50850"/>
    </source>
</evidence>
<dbReference type="InterPro" id="IPR052714">
    <property type="entry name" value="MFS_Exporter"/>
</dbReference>
<reference evidence="9" key="1">
    <citation type="journal article" date="2019" name="Int. J. Syst. Evol. Microbiol.">
        <title>The Global Catalogue of Microorganisms (GCM) 10K type strain sequencing project: providing services to taxonomists for standard genome sequencing and annotation.</title>
        <authorList>
            <consortium name="The Broad Institute Genomics Platform"/>
            <consortium name="The Broad Institute Genome Sequencing Center for Infectious Disease"/>
            <person name="Wu L."/>
            <person name="Ma J."/>
        </authorList>
    </citation>
    <scope>NUCLEOTIDE SEQUENCE [LARGE SCALE GENOMIC DNA]</scope>
    <source>
        <strain evidence="9">CCM 8749</strain>
    </source>
</reference>
<feature type="transmembrane region" description="Helical" evidence="6">
    <location>
        <begin position="275"/>
        <end position="297"/>
    </location>
</feature>
<dbReference type="PANTHER" id="PTHR23531:SF2">
    <property type="entry name" value="PERMEASE"/>
    <property type="match status" value="1"/>
</dbReference>
<dbReference type="RefSeq" id="WP_379895610.1">
    <property type="nucleotide sequence ID" value="NZ_CBCSCT010000020.1"/>
</dbReference>
<feature type="transmembrane region" description="Helical" evidence="6">
    <location>
        <begin position="342"/>
        <end position="362"/>
    </location>
</feature>
<sequence length="406" mass="44275">MNRVLGSKLWTKSFMAVSMCSFFIYLNVYMLSTAIPLYVKDALHGSEQQMGLAITLWSIGVVALRLLSGRWMDRYSLNMLSVWSIAVFLLGSSLYFGAAGIGFLLVVRMLHGGSFAVASTSTSTLAMRIIPDERKGEGISYFSLFMSVSMVLGPACGIYLWDKFEKGTVLFVVSAIVSGLALLCLLLVPSSKGVITSFKTHKRGKPAWRELVEPKVLPISLAGFMLSFSYSSLTSFISSYTEELNQAGMAGWFFIVFALIMMLSRLLVGRVYDRWGAGCIVYPGVCFFAIGMLALSVERSSMVLLLSAAVLGLGHGVLFPVFQTIAVEGISRKRRGIATSTFLLLFDIGFGAGSFVLGWIAAGAGYRTMFSIAGMTVLLSAAIYFWMVRPLAVSNPKPEEEIQSIQ</sequence>
<feature type="transmembrane region" description="Helical" evidence="6">
    <location>
        <begin position="142"/>
        <end position="161"/>
    </location>
</feature>
<organism evidence="8 9">
    <name type="scientific">Marinicrinis lubricantis</name>
    <dbReference type="NCBI Taxonomy" id="2086470"/>
    <lineage>
        <taxon>Bacteria</taxon>
        <taxon>Bacillati</taxon>
        <taxon>Bacillota</taxon>
        <taxon>Bacilli</taxon>
        <taxon>Bacillales</taxon>
        <taxon>Paenibacillaceae</taxon>
    </lineage>
</organism>
<evidence type="ECO:0000256" key="3">
    <source>
        <dbReference type="ARBA" id="ARBA00022692"/>
    </source>
</evidence>
<dbReference type="PROSITE" id="PS00217">
    <property type="entry name" value="SUGAR_TRANSPORT_2"/>
    <property type="match status" value="1"/>
</dbReference>
<dbReference type="InterPro" id="IPR036259">
    <property type="entry name" value="MFS_trans_sf"/>
</dbReference>
<dbReference type="Proteomes" id="UP001596250">
    <property type="component" value="Unassembled WGS sequence"/>
</dbReference>
<comment type="subcellular location">
    <subcellularLocation>
        <location evidence="1">Cell membrane</location>
        <topology evidence="1">Multi-pass membrane protein</topology>
    </subcellularLocation>
</comment>
<proteinExistence type="predicted"/>
<evidence type="ECO:0000256" key="5">
    <source>
        <dbReference type="ARBA" id="ARBA00023136"/>
    </source>
</evidence>
<name>A0ABW1IT86_9BACL</name>
<keyword evidence="9" id="KW-1185">Reference proteome</keyword>
<gene>
    <name evidence="8" type="ORF">ACFPXP_17320</name>
</gene>
<comment type="caution">
    <text evidence="8">The sequence shown here is derived from an EMBL/GenBank/DDBJ whole genome shotgun (WGS) entry which is preliminary data.</text>
</comment>
<feature type="transmembrane region" description="Helical" evidence="6">
    <location>
        <begin position="249"/>
        <end position="268"/>
    </location>
</feature>
<feature type="transmembrane region" description="Helical" evidence="6">
    <location>
        <begin position="167"/>
        <end position="195"/>
    </location>
</feature>
<dbReference type="Gene3D" id="1.20.1250.20">
    <property type="entry name" value="MFS general substrate transporter like domains"/>
    <property type="match status" value="1"/>
</dbReference>
<evidence type="ECO:0000313" key="9">
    <source>
        <dbReference type="Proteomes" id="UP001596250"/>
    </source>
</evidence>
<keyword evidence="2" id="KW-0813">Transport</keyword>
<keyword evidence="5 6" id="KW-0472">Membrane</keyword>